<name>A0A2K0JIA8_SALHO</name>
<evidence type="ECO:0000313" key="1">
    <source>
        <dbReference type="EMBL" id="PNO34995.1"/>
    </source>
</evidence>
<dbReference type="EMBL" id="JWSP02000004">
    <property type="protein sequence ID" value="PNO34995.1"/>
    <property type="molecule type" value="Genomic_DNA"/>
</dbReference>
<dbReference type="Proteomes" id="UP000236163">
    <property type="component" value="Unassembled WGS sequence"/>
</dbReference>
<dbReference type="AlphaFoldDB" id="A0A2K0JIA8"/>
<sequence length="500" mass="59115">MKKFYQFRDEQRKTLEQHAFYNLISSDCIALKDKLLFAPVMAHFIMNFRDMNKWVIRFDNNDNEYKSVINGGTIEDETHSRFFLEDWRKLYIDDKLNWKASDVIYWLFISREMECFRKFGVDFMRLCVDDGGDPILRYSHSESGETCGNIFFSKISPIADQVANHLGISLRYFGTFHLNLENGHVWKSEGVFENIELSPDSYKEMAALSKRMFGIFKGIHDSFYNYLSSYVLNGSNPSFQGPLPVGRNVAPIYPEFVIENKQNNNGKYIEHINSYLEKISNHKFFKWLINTSIDPQLKLKSFIPLWIVDIMGYRDINKYVFTYEQPESESEKIINNYALHLSEHSRLFYHDWKSLQLDDMLRWSASDTLEFIFLNADMDIHRENIVKFSLFGLKHRDPIIRFWFMMILELSGKEFFSHVGDVALLAERKYNIFLPYLCGRHATEEECEAYNNMYEHFIAKEISPEQSDLIIQITDMVMQSLLNNLDISYRYVVNNLLAVR</sequence>
<comment type="caution">
    <text evidence="1">The sequence shown here is derived from an EMBL/GenBank/DDBJ whole genome shotgun (WGS) entry which is preliminary data.</text>
</comment>
<organism evidence="1 2">
    <name type="scientific">Salmonella enterica subsp. houtenae serovar 50:g,z51:-</name>
    <dbReference type="NCBI Taxonomy" id="1173947"/>
    <lineage>
        <taxon>Bacteria</taxon>
        <taxon>Pseudomonadati</taxon>
        <taxon>Pseudomonadota</taxon>
        <taxon>Gammaproteobacteria</taxon>
        <taxon>Enterobacterales</taxon>
        <taxon>Enterobacteriaceae</taxon>
        <taxon>Salmonella</taxon>
    </lineage>
</organism>
<evidence type="ECO:0000313" key="2">
    <source>
        <dbReference type="Proteomes" id="UP000236163"/>
    </source>
</evidence>
<reference evidence="2" key="1">
    <citation type="submission" date="2017-12" db="EMBL/GenBank/DDBJ databases">
        <title>FDA dAtabase for Regulatory Grade micrObial Sequences (FDA-ARGOS): Supporting development and validation of Infectious Disease Dx tests.</title>
        <authorList>
            <person name="Sichtig H."/>
            <person name="Tallon L."/>
            <person name="Sadzewicz L."/>
            <person name="Sengamalay N."/>
            <person name="Nagaraj S."/>
            <person name="Vavikolanu K."/>
            <person name="Aluvathingal J."/>
            <person name="Nadendla S."/>
            <person name="Pirone D.C."/>
            <person name="Hoffman M."/>
            <person name="Muruvanda T."/>
            <person name="Allard M."/>
            <person name="Evans P."/>
        </authorList>
    </citation>
    <scope>NUCLEOTIDE SEQUENCE [LARGE SCALE GENOMIC DNA]</scope>
    <source>
        <strain evidence="2">FDAARGOS_55</strain>
    </source>
</reference>
<gene>
    <name evidence="1" type="ORF">RK55_018605</name>
</gene>
<accession>A0A2K0JIA8</accession>
<protein>
    <submittedName>
        <fullName evidence="1">Uncharacterized protein</fullName>
    </submittedName>
</protein>
<proteinExistence type="predicted"/>